<protein>
    <submittedName>
        <fullName evidence="2">HDC08875</fullName>
    </submittedName>
</protein>
<name>Q6ILN4_DROME</name>
<keyword evidence="1" id="KW-0472">Membrane</keyword>
<dbReference type="AlphaFoldDB" id="Q6ILN4"/>
<evidence type="ECO:0000256" key="1">
    <source>
        <dbReference type="SAM" id="Phobius"/>
    </source>
</evidence>
<dbReference type="EMBL" id="BK001982">
    <property type="protein sequence ID" value="DAA02827.1"/>
    <property type="molecule type" value="Genomic_DNA"/>
</dbReference>
<gene>
    <name evidence="2" type="ORF">HDC08875</name>
</gene>
<keyword evidence="1" id="KW-1133">Transmembrane helix</keyword>
<feature type="transmembrane region" description="Helical" evidence="1">
    <location>
        <begin position="145"/>
        <end position="167"/>
    </location>
</feature>
<evidence type="ECO:0000313" key="2">
    <source>
        <dbReference type="EMBL" id="DAA02827.1"/>
    </source>
</evidence>
<reference evidence="2" key="1">
    <citation type="journal article" date="2003" name="Genome Biol.">
        <title>An integrated gene annotation and transcriptional profiling approach towards the full gene content of the Drosophila genome.</title>
        <authorList>
            <person name="Hild M."/>
            <person name="Beckmann B."/>
            <person name="Haas S.A."/>
            <person name="Koch B."/>
            <person name="Solovyev V."/>
            <person name="Busold C."/>
            <person name="Fellenberg K."/>
            <person name="Boutros M."/>
            <person name="Vingron M."/>
            <person name="Sauer F."/>
            <person name="Hoheisel J.D."/>
            <person name="Paro R."/>
        </authorList>
    </citation>
    <scope>NUCLEOTIDE SEQUENCE</scope>
</reference>
<organism evidence="2">
    <name type="scientific">Drosophila melanogaster</name>
    <name type="common">Fruit fly</name>
    <dbReference type="NCBI Taxonomy" id="7227"/>
    <lineage>
        <taxon>Eukaryota</taxon>
        <taxon>Metazoa</taxon>
        <taxon>Ecdysozoa</taxon>
        <taxon>Arthropoda</taxon>
        <taxon>Hexapoda</taxon>
        <taxon>Insecta</taxon>
        <taxon>Pterygota</taxon>
        <taxon>Neoptera</taxon>
        <taxon>Endopterygota</taxon>
        <taxon>Diptera</taxon>
        <taxon>Brachycera</taxon>
        <taxon>Muscomorpha</taxon>
        <taxon>Ephydroidea</taxon>
        <taxon>Drosophilidae</taxon>
        <taxon>Drosophila</taxon>
        <taxon>Sophophora</taxon>
    </lineage>
</organism>
<sequence length="235" mass="25916">MSNVNNINTIAWSHILVPLIPTTHQLLLATHPSINQMQTLLPENDSISWMLEQMEGGEGVMGCSTAHWLLSGIYEVRPNQLMVSSKIYSAKIAMDQLREMRDGISHHLVPRPPASPRPLHLNARRRKIVQRFRCRFCRTSGAANILVLLQLLLLMLVLVLVVVVLILSPGIRGSLAVHVANIPPDPPHPPDPAAPLAPPTIWTPRAFGANTSQALNCAFRAARLAAPQLHSWLIV</sequence>
<accession>Q6ILN4</accession>
<keyword evidence="1" id="KW-0812">Transmembrane</keyword>
<proteinExistence type="predicted"/>